<dbReference type="InterPro" id="IPR001280">
    <property type="entry name" value="PSI_PsaA/B"/>
</dbReference>
<dbReference type="InterPro" id="IPR036408">
    <property type="entry name" value="PSI_PsaA/B_sf"/>
</dbReference>
<evidence type="ECO:0008006" key="4">
    <source>
        <dbReference type="Google" id="ProtNLM"/>
    </source>
</evidence>
<feature type="transmembrane region" description="Helical" evidence="1">
    <location>
        <begin position="68"/>
        <end position="88"/>
    </location>
</feature>
<proteinExistence type="predicted"/>
<keyword evidence="3" id="KW-1185">Reference proteome</keyword>
<keyword evidence="1" id="KW-0812">Transmembrane</keyword>
<dbReference type="NCBIfam" id="TIGR01335">
    <property type="entry name" value="psaA"/>
    <property type="match status" value="1"/>
</dbReference>
<dbReference type="EMBL" id="JAIWQS010000263">
    <property type="protein sequence ID" value="KAJ8746904.1"/>
    <property type="molecule type" value="Genomic_DNA"/>
</dbReference>
<dbReference type="PIRSF" id="PIRSF002905">
    <property type="entry name" value="PSI_A"/>
    <property type="match status" value="1"/>
</dbReference>
<comment type="caution">
    <text evidence="2">The sequence shown here is derived from an EMBL/GenBank/DDBJ whole genome shotgun (WGS) entry which is preliminary data.</text>
</comment>
<dbReference type="GO" id="GO:0046872">
    <property type="term" value="F:metal ion binding"/>
    <property type="evidence" value="ECO:0007669"/>
    <property type="project" value="InterPro"/>
</dbReference>
<gene>
    <name evidence="2" type="ORF">K2173_010176</name>
</gene>
<dbReference type="PANTHER" id="PTHR30128:SF19">
    <property type="entry name" value="PHOTOSYSTEM I P700 CHLOROPHYLL A APOPROTEIN A1-RELATED"/>
    <property type="match status" value="1"/>
</dbReference>
<dbReference type="Gene3D" id="1.20.1130.10">
    <property type="entry name" value="Photosystem I PsaA/PsaB"/>
    <property type="match status" value="2"/>
</dbReference>
<keyword evidence="2" id="KW-0496">Mitochondrion</keyword>
<sequence>MIIRSPEPEVKIFVDRDPIKTDFEEWARPGHFSRTIAKGPDTTTWIWNLHADAHDFDSHTSDLEERKVFSAHFGQLSIIFLWLSGMYFHGARFSNYEAWLSDPIHIGPSAQVVWPIVGQERLNGDVGGGFQGIQITSGFFQILRASGITSDLQLYCTAIGALVFAALMLFAGWFHYHKAAPKLAWFQDVESMLNHHLAGLLGLGSLSWAGHQVHVSLPINPFLNAGVDPKEIPLPHEFILNRDLLAQLYPSFAEGATPFFTLNWSKYSEFLTFRGELDPVTGGLWLTDIAHHHLAIAILFLIAGHMYRTNWGIGHGIKDLLEAHKGPFTGQGHKGLYEILTTSWHAQLSLNLAMLGSLTIVVAHHMYSMPPYPYLATDYGTQLSLFTHHMWIGGFIIVGAAAHAAIFMNDLLDRVLRHRDAIISHLNWVCIFLGFHSFGLYIHNDTMSALGRPQSNSSLTWGGGDLVAVGGKVALLPIPLFSADFLVHHIHAFTIHVTVLILLSGVLFARSSRLIPDKANLGFRFRTWERGNMLSIRLGSFFLGLFRMDNSISVVIFHFSWKMQSDVWGSISDQGVVTHITGGNFAQSSITINGWLRDFLWAQASQVIQSYGSSLSAYGLFFLGAHFHFVWAFSLMFLFSGRGYWKSLIESIVWAHNKFKVAPATQPRALSIIQGRAVGVTHYLLGGIATTWAFVLLSKNYCSRIRARRI</sequence>
<feature type="transmembrane region" description="Helical" evidence="1">
    <location>
        <begin position="388"/>
        <end position="409"/>
    </location>
</feature>
<keyword evidence="1" id="KW-1133">Transmembrane helix</keyword>
<keyword evidence="1" id="KW-0472">Membrane</keyword>
<organism evidence="2 3">
    <name type="scientific">Erythroxylum novogranatense</name>
    <dbReference type="NCBI Taxonomy" id="1862640"/>
    <lineage>
        <taxon>Eukaryota</taxon>
        <taxon>Viridiplantae</taxon>
        <taxon>Streptophyta</taxon>
        <taxon>Embryophyta</taxon>
        <taxon>Tracheophyta</taxon>
        <taxon>Spermatophyta</taxon>
        <taxon>Magnoliopsida</taxon>
        <taxon>eudicotyledons</taxon>
        <taxon>Gunneridae</taxon>
        <taxon>Pentapetalae</taxon>
        <taxon>rosids</taxon>
        <taxon>fabids</taxon>
        <taxon>Malpighiales</taxon>
        <taxon>Erythroxylaceae</taxon>
        <taxon>Erythroxylum</taxon>
    </lineage>
</organism>
<dbReference type="Pfam" id="PF00223">
    <property type="entry name" value="PsaA_PsaB"/>
    <property type="match status" value="1"/>
</dbReference>
<feature type="transmembrane region" description="Helical" evidence="1">
    <location>
        <begin position="152"/>
        <end position="174"/>
    </location>
</feature>
<dbReference type="Proteomes" id="UP001159364">
    <property type="component" value="Unassembled WGS sequence"/>
</dbReference>
<dbReference type="PRINTS" id="PR00257">
    <property type="entry name" value="PHOTSYSPSAAB"/>
</dbReference>
<protein>
    <recommendedName>
        <fullName evidence="4">Photosystem I P700 chlorophyll a apoprotein A1</fullName>
    </recommendedName>
</protein>
<dbReference type="GO" id="GO:0015979">
    <property type="term" value="P:photosynthesis"/>
    <property type="evidence" value="ECO:0007669"/>
    <property type="project" value="InterPro"/>
</dbReference>
<dbReference type="GO" id="GO:0009535">
    <property type="term" value="C:chloroplast thylakoid membrane"/>
    <property type="evidence" value="ECO:0007669"/>
    <property type="project" value="TreeGrafter"/>
</dbReference>
<dbReference type="PANTHER" id="PTHR30128">
    <property type="entry name" value="OUTER MEMBRANE PROTEIN, OMPA-RELATED"/>
    <property type="match status" value="1"/>
</dbReference>
<feature type="transmembrane region" description="Helical" evidence="1">
    <location>
        <begin position="348"/>
        <end position="368"/>
    </location>
</feature>
<feature type="transmembrane region" description="Helical" evidence="1">
    <location>
        <begin position="421"/>
        <end position="442"/>
    </location>
</feature>
<geneLocation type="mitochondrion" evidence="2"/>
<accession>A0AAV8S3Z9</accession>
<feature type="transmembrane region" description="Helical" evidence="1">
    <location>
        <begin position="490"/>
        <end position="509"/>
    </location>
</feature>
<evidence type="ECO:0000313" key="2">
    <source>
        <dbReference type="EMBL" id="KAJ8746904.1"/>
    </source>
</evidence>
<reference evidence="2 3" key="1">
    <citation type="submission" date="2021-09" db="EMBL/GenBank/DDBJ databases">
        <title>Genomic insights and catalytic innovation underlie evolution of tropane alkaloids biosynthesis.</title>
        <authorList>
            <person name="Wang Y.-J."/>
            <person name="Tian T."/>
            <person name="Huang J.-P."/>
            <person name="Huang S.-X."/>
        </authorList>
    </citation>
    <scope>NUCLEOTIDE SEQUENCE [LARGE SCALE GENOMIC DNA]</scope>
    <source>
        <strain evidence="2">KIB-2018</strain>
        <tissue evidence="2">Leaf</tissue>
    </source>
</reference>
<dbReference type="SUPFAM" id="SSF81558">
    <property type="entry name" value="Photosystem I subunits PsaA/PsaB"/>
    <property type="match status" value="1"/>
</dbReference>
<feature type="transmembrane region" description="Helical" evidence="1">
    <location>
        <begin position="617"/>
        <end position="639"/>
    </location>
</feature>
<name>A0AAV8S3Z9_9ROSI</name>
<evidence type="ECO:0000256" key="1">
    <source>
        <dbReference type="SAM" id="Phobius"/>
    </source>
</evidence>
<evidence type="ECO:0000313" key="3">
    <source>
        <dbReference type="Proteomes" id="UP001159364"/>
    </source>
</evidence>
<dbReference type="InterPro" id="IPR006243">
    <property type="entry name" value="PSI_PsaA"/>
</dbReference>
<dbReference type="AlphaFoldDB" id="A0AAV8S3Z9"/>